<reference evidence="1" key="1">
    <citation type="submission" date="2018-02" db="EMBL/GenBank/DDBJ databases">
        <title>Rhizophora mucronata_Transcriptome.</title>
        <authorList>
            <person name="Meera S.P."/>
            <person name="Sreeshan A."/>
            <person name="Augustine A."/>
        </authorList>
    </citation>
    <scope>NUCLEOTIDE SEQUENCE</scope>
    <source>
        <tissue evidence="1">Leaf</tissue>
    </source>
</reference>
<name>A0A2P2K9S5_RHIMU</name>
<dbReference type="EMBL" id="GGEC01021977">
    <property type="protein sequence ID" value="MBX02461.1"/>
    <property type="molecule type" value="Transcribed_RNA"/>
</dbReference>
<proteinExistence type="predicted"/>
<accession>A0A2P2K9S5</accession>
<protein>
    <submittedName>
        <fullName evidence="1">Uncharacterized protein</fullName>
    </submittedName>
</protein>
<dbReference type="AlphaFoldDB" id="A0A2P2K9S5"/>
<sequence>MFIVEKNSLAYFNTYDTHPKNISKCCTCILYLMGQWLPSSQFSSCFK</sequence>
<evidence type="ECO:0000313" key="1">
    <source>
        <dbReference type="EMBL" id="MBX02461.1"/>
    </source>
</evidence>
<organism evidence="1">
    <name type="scientific">Rhizophora mucronata</name>
    <name type="common">Asiatic mangrove</name>
    <dbReference type="NCBI Taxonomy" id="61149"/>
    <lineage>
        <taxon>Eukaryota</taxon>
        <taxon>Viridiplantae</taxon>
        <taxon>Streptophyta</taxon>
        <taxon>Embryophyta</taxon>
        <taxon>Tracheophyta</taxon>
        <taxon>Spermatophyta</taxon>
        <taxon>Magnoliopsida</taxon>
        <taxon>eudicotyledons</taxon>
        <taxon>Gunneridae</taxon>
        <taxon>Pentapetalae</taxon>
        <taxon>rosids</taxon>
        <taxon>fabids</taxon>
        <taxon>Malpighiales</taxon>
        <taxon>Rhizophoraceae</taxon>
        <taxon>Rhizophora</taxon>
    </lineage>
</organism>